<gene>
    <name evidence="10" type="ORF">ENV67_03720</name>
</gene>
<protein>
    <recommendedName>
        <fullName evidence="5">3-deoxy-8-phosphooctulonate synthase</fullName>
        <ecNumber evidence="5">2.5.1.55</ecNumber>
    </recommendedName>
</protein>
<comment type="similarity">
    <text evidence="4">Belongs to the KdsA family.</text>
</comment>
<dbReference type="GO" id="GO:0009103">
    <property type="term" value="P:lipopolysaccharide biosynthetic process"/>
    <property type="evidence" value="ECO:0007669"/>
    <property type="project" value="UniProtKB-UniPathway"/>
</dbReference>
<dbReference type="SUPFAM" id="SSF51569">
    <property type="entry name" value="Aldolase"/>
    <property type="match status" value="1"/>
</dbReference>
<dbReference type="NCBIfam" id="NF003543">
    <property type="entry name" value="PRK05198.1"/>
    <property type="match status" value="1"/>
</dbReference>
<dbReference type="EMBL" id="DTHG01000045">
    <property type="protein sequence ID" value="HGW91632.1"/>
    <property type="molecule type" value="Genomic_DNA"/>
</dbReference>
<dbReference type="UniPathway" id="UPA00357">
    <property type="reaction ID" value="UER00474"/>
</dbReference>
<evidence type="ECO:0000256" key="7">
    <source>
        <dbReference type="ARBA" id="ARBA00022679"/>
    </source>
</evidence>
<comment type="subcellular location">
    <subcellularLocation>
        <location evidence="1">Cytoplasm</location>
    </subcellularLocation>
</comment>
<sequence>MTKKIKVGDFYIGGGEPLFLISGPCVIEGRDITLRIAEKLKILSEKIKINLIFKASYLKDNRSSPTYYLGPGLEEGLKILEEVKRNFELPVLSDIHSPDQAERVKDVLDVIQIPAFLSQQISLLLHAARTGKVINVKKAQFIPPEDMEYAINKLRYGGCDDIILTERGTFFGYHRLIVDMRSFPILRKLGYPVVFDITHSVRIYGIPSKDKRGGEREFIRVLGRAGVAAGVDGVFIETHPEPENALSDAASIFPLNNLEDFLKELLDIHNAARKYV</sequence>
<dbReference type="Pfam" id="PF00793">
    <property type="entry name" value="DAHP_synth_1"/>
    <property type="match status" value="1"/>
</dbReference>
<comment type="catalytic activity">
    <reaction evidence="8">
        <text>D-arabinose 5-phosphate + phosphoenolpyruvate + H2O = 3-deoxy-alpha-D-manno-2-octulosonate-8-phosphate + phosphate</text>
        <dbReference type="Rhea" id="RHEA:14053"/>
        <dbReference type="ChEBI" id="CHEBI:15377"/>
        <dbReference type="ChEBI" id="CHEBI:43474"/>
        <dbReference type="ChEBI" id="CHEBI:57693"/>
        <dbReference type="ChEBI" id="CHEBI:58702"/>
        <dbReference type="ChEBI" id="CHEBI:85985"/>
        <dbReference type="EC" id="2.5.1.55"/>
    </reaction>
</comment>
<evidence type="ECO:0000256" key="3">
    <source>
        <dbReference type="ARBA" id="ARBA00004845"/>
    </source>
</evidence>
<keyword evidence="6" id="KW-0963">Cytoplasm</keyword>
<dbReference type="NCBIfam" id="TIGR01362">
    <property type="entry name" value="KDO8P_synth"/>
    <property type="match status" value="1"/>
</dbReference>
<evidence type="ECO:0000256" key="5">
    <source>
        <dbReference type="ARBA" id="ARBA00012693"/>
    </source>
</evidence>
<organism evidence="10">
    <name type="scientific">candidate division WOR-3 bacterium</name>
    <dbReference type="NCBI Taxonomy" id="2052148"/>
    <lineage>
        <taxon>Bacteria</taxon>
        <taxon>Bacteria division WOR-3</taxon>
    </lineage>
</organism>
<dbReference type="EC" id="2.5.1.55" evidence="5"/>
<dbReference type="GO" id="GO:0008676">
    <property type="term" value="F:3-deoxy-8-phosphooctulonate synthase activity"/>
    <property type="evidence" value="ECO:0007669"/>
    <property type="project" value="UniProtKB-EC"/>
</dbReference>
<evidence type="ECO:0000259" key="9">
    <source>
        <dbReference type="Pfam" id="PF00793"/>
    </source>
</evidence>
<comment type="caution">
    <text evidence="10">The sequence shown here is derived from an EMBL/GenBank/DDBJ whole genome shotgun (WGS) entry which is preliminary data.</text>
</comment>
<dbReference type="UniPathway" id="UPA00030"/>
<name>A0A7C4UCI3_UNCW3</name>
<comment type="pathway">
    <text evidence="2">Bacterial outer membrane biogenesis; lipopolysaccharide biosynthesis.</text>
</comment>
<feature type="domain" description="DAHP synthetase I/KDSA" evidence="9">
    <location>
        <begin position="9"/>
        <end position="268"/>
    </location>
</feature>
<dbReference type="InterPro" id="IPR013785">
    <property type="entry name" value="Aldolase_TIM"/>
</dbReference>
<dbReference type="InterPro" id="IPR006269">
    <property type="entry name" value="KDO8P_synthase"/>
</dbReference>
<reference evidence="10" key="1">
    <citation type="journal article" date="2020" name="mSystems">
        <title>Genome- and Community-Level Interaction Insights into Carbon Utilization and Element Cycling Functions of Hydrothermarchaeota in Hydrothermal Sediment.</title>
        <authorList>
            <person name="Zhou Z."/>
            <person name="Liu Y."/>
            <person name="Xu W."/>
            <person name="Pan J."/>
            <person name="Luo Z.H."/>
            <person name="Li M."/>
        </authorList>
    </citation>
    <scope>NUCLEOTIDE SEQUENCE [LARGE SCALE GENOMIC DNA]</scope>
    <source>
        <strain evidence="10">SpSt-780</strain>
    </source>
</reference>
<dbReference type="AlphaFoldDB" id="A0A7C4UCI3"/>
<dbReference type="GO" id="GO:0005737">
    <property type="term" value="C:cytoplasm"/>
    <property type="evidence" value="ECO:0007669"/>
    <property type="project" value="UniProtKB-SubCell"/>
</dbReference>
<evidence type="ECO:0000256" key="6">
    <source>
        <dbReference type="ARBA" id="ARBA00022490"/>
    </source>
</evidence>
<keyword evidence="7 10" id="KW-0808">Transferase</keyword>
<accession>A0A7C4UCI3</accession>
<comment type="pathway">
    <text evidence="3">Carbohydrate biosynthesis; 3-deoxy-D-manno-octulosonate biosynthesis; 3-deoxy-D-manno-octulosonate from D-ribulose 5-phosphate: step 2/3.</text>
</comment>
<dbReference type="PANTHER" id="PTHR21057">
    <property type="entry name" value="PHOSPHO-2-DEHYDRO-3-DEOXYHEPTONATE ALDOLASE"/>
    <property type="match status" value="1"/>
</dbReference>
<dbReference type="InterPro" id="IPR006218">
    <property type="entry name" value="DAHP1/KDSA"/>
</dbReference>
<evidence type="ECO:0000256" key="1">
    <source>
        <dbReference type="ARBA" id="ARBA00004496"/>
    </source>
</evidence>
<dbReference type="Gene3D" id="3.20.20.70">
    <property type="entry name" value="Aldolase class I"/>
    <property type="match status" value="1"/>
</dbReference>
<evidence type="ECO:0000256" key="8">
    <source>
        <dbReference type="ARBA" id="ARBA00049112"/>
    </source>
</evidence>
<proteinExistence type="inferred from homology"/>
<evidence type="ECO:0000256" key="2">
    <source>
        <dbReference type="ARBA" id="ARBA00004756"/>
    </source>
</evidence>
<evidence type="ECO:0000256" key="4">
    <source>
        <dbReference type="ARBA" id="ARBA00010499"/>
    </source>
</evidence>
<evidence type="ECO:0000313" key="10">
    <source>
        <dbReference type="EMBL" id="HGW91632.1"/>
    </source>
</evidence>